<dbReference type="PANTHER" id="PTHR10252">
    <property type="entry name" value="HISTONE-LIKE TRANSCRIPTION FACTOR CCAAT-RELATED"/>
    <property type="match status" value="1"/>
</dbReference>
<evidence type="ECO:0000313" key="5">
    <source>
        <dbReference type="EMBL" id="CAI4061536.1"/>
    </source>
</evidence>
<keyword evidence="2" id="KW-0539">Nucleus</keyword>
<keyword evidence="6" id="KW-1185">Reference proteome</keyword>
<dbReference type="InterPro" id="IPR009072">
    <property type="entry name" value="Histone-fold"/>
</dbReference>
<organism evidence="5 6">
    <name type="scientific">Saccharomyces uvarum</name>
    <name type="common">Yeast</name>
    <name type="synonym">Saccharomyces bayanus var. uvarum</name>
    <dbReference type="NCBI Taxonomy" id="230603"/>
    <lineage>
        <taxon>Eukaryota</taxon>
        <taxon>Fungi</taxon>
        <taxon>Dikarya</taxon>
        <taxon>Ascomycota</taxon>
        <taxon>Saccharomycotina</taxon>
        <taxon>Saccharomycetes</taxon>
        <taxon>Saccharomycetales</taxon>
        <taxon>Saccharomycetaceae</taxon>
        <taxon>Saccharomyces</taxon>
    </lineage>
</organism>
<dbReference type="CDD" id="cd22906">
    <property type="entry name" value="HFD_DRAP1"/>
    <property type="match status" value="1"/>
</dbReference>
<proteinExistence type="predicted"/>
<evidence type="ECO:0000313" key="6">
    <source>
        <dbReference type="Proteomes" id="UP001162085"/>
    </source>
</evidence>
<evidence type="ECO:0000256" key="1">
    <source>
        <dbReference type="ARBA" id="ARBA00004123"/>
    </source>
</evidence>
<evidence type="ECO:0000259" key="4">
    <source>
        <dbReference type="Pfam" id="PF00808"/>
    </source>
</evidence>
<evidence type="ECO:0000256" key="3">
    <source>
        <dbReference type="SAM" id="MobiDB-lite"/>
    </source>
</evidence>
<reference evidence="5" key="1">
    <citation type="submission" date="2022-10" db="EMBL/GenBank/DDBJ databases">
        <authorList>
            <person name="Byrne P K."/>
        </authorList>
    </citation>
    <scope>NUCLEOTIDE SEQUENCE</scope>
    <source>
        <strain evidence="5">ZP964</strain>
    </source>
</reference>
<feature type="region of interest" description="Disordered" evidence="3">
    <location>
        <begin position="1"/>
        <end position="41"/>
    </location>
</feature>
<accession>A0ABN8WTG7</accession>
<comment type="subcellular location">
    <subcellularLocation>
        <location evidence="1">Nucleus</location>
    </subcellularLocation>
</comment>
<gene>
    <name evidence="5" type="primary">SUVZ05G2400</name>
    <name evidence="5" type="ORF">SUVZ_05G2400</name>
</gene>
<name>A0ABN8WTG7_SACUV</name>
<dbReference type="Pfam" id="PF00808">
    <property type="entry name" value="CBFD_NFYB_HMF"/>
    <property type="match status" value="1"/>
</dbReference>
<feature type="domain" description="Transcription factor CBF/NF-Y/archaeal histone" evidence="4">
    <location>
        <begin position="51"/>
        <end position="111"/>
    </location>
</feature>
<dbReference type="Gene3D" id="1.10.20.10">
    <property type="entry name" value="Histone, subunit A"/>
    <property type="match status" value="1"/>
</dbReference>
<protein>
    <recommendedName>
        <fullName evidence="4">Transcription factor CBF/NF-Y/archaeal histone domain-containing protein</fullName>
    </recommendedName>
</protein>
<dbReference type="Proteomes" id="UP001162085">
    <property type="component" value="Chromosome 5"/>
</dbReference>
<feature type="compositionally biased region" description="Polar residues" evidence="3">
    <location>
        <begin position="1"/>
        <end position="10"/>
    </location>
</feature>
<dbReference type="SUPFAM" id="SSF47113">
    <property type="entry name" value="Histone-fold"/>
    <property type="match status" value="1"/>
</dbReference>
<sequence length="147" mass="16279">MEQIPITTQLPPIKPEHEVSLDAGEGAVDHSGSGSPNNGELRDVFDRIKTHFPPAKVKKIMQTDEDIGKVSQATPVIAGRSLEFFIALLVKKSGDMARDQGTKRITADILKKTILNDEKFDFLREGVCAEESQAQEEEEEEEEEESA</sequence>
<dbReference type="InterPro" id="IPR050568">
    <property type="entry name" value="Transcr_DNA_Rep_Reg"/>
</dbReference>
<dbReference type="PANTHER" id="PTHR10252:SF5">
    <property type="entry name" value="DR1-ASSOCIATED COREPRESSOR"/>
    <property type="match status" value="1"/>
</dbReference>
<dbReference type="InterPro" id="IPR003958">
    <property type="entry name" value="CBFA_NFYB_domain"/>
</dbReference>
<evidence type="ECO:0000256" key="2">
    <source>
        <dbReference type="ARBA" id="ARBA00023242"/>
    </source>
</evidence>
<dbReference type="EMBL" id="OX365932">
    <property type="protein sequence ID" value="CAI4061536.1"/>
    <property type="molecule type" value="Genomic_DNA"/>
</dbReference>